<evidence type="ECO:0000313" key="3">
    <source>
        <dbReference type="EMBL" id="KGF29152.1"/>
    </source>
</evidence>
<proteinExistence type="predicted"/>
<feature type="region of interest" description="Disordered" evidence="1">
    <location>
        <begin position="137"/>
        <end position="172"/>
    </location>
</feature>
<gene>
    <name evidence="3" type="ORF">HMPREF2132_03290</name>
</gene>
<evidence type="ECO:0000313" key="4">
    <source>
        <dbReference type="Proteomes" id="UP000029533"/>
    </source>
</evidence>
<dbReference type="GeneID" id="66730740"/>
<dbReference type="RefSeq" id="WP_008822707.1">
    <property type="nucleotide sequence ID" value="NZ_JRNJ01000035.1"/>
</dbReference>
<protein>
    <submittedName>
        <fullName evidence="3">Biopolymer transporter</fullName>
    </submittedName>
</protein>
<dbReference type="PROSITE" id="PS51257">
    <property type="entry name" value="PROKAR_LIPOPROTEIN"/>
    <property type="match status" value="1"/>
</dbReference>
<evidence type="ECO:0000256" key="2">
    <source>
        <dbReference type="SAM" id="SignalP"/>
    </source>
</evidence>
<comment type="caution">
    <text evidence="3">The sequence shown here is derived from an EMBL/GenBank/DDBJ whole genome shotgun (WGS) entry which is preliminary data.</text>
</comment>
<dbReference type="AlphaFoldDB" id="A0AAW3FI33"/>
<keyword evidence="2" id="KW-0732">Signal</keyword>
<dbReference type="EMBL" id="JRNJ01000035">
    <property type="protein sequence ID" value="KGF29152.1"/>
    <property type="molecule type" value="Genomic_DNA"/>
</dbReference>
<sequence length="184" mass="19147">MKKLFVMACTVGVFALMSCNGGKTAAPKANADSDSAVTDTAVKSAEATEVPATASQLVDQLNEKVKNKDQKGMAEVLTAAQTKIMDLAKSNPEEAKKYAEALQSWMKQNAETIKSAVAASGNEAAAKAVGAALDAMPAGDAQKPTAEQEQKVKDAAKQAAEKLKGQSAADVKKEAEKVIKDLGY</sequence>
<feature type="chain" id="PRO_5043542697" evidence="2">
    <location>
        <begin position="26"/>
        <end position="184"/>
    </location>
</feature>
<dbReference type="Proteomes" id="UP000029533">
    <property type="component" value="Unassembled WGS sequence"/>
</dbReference>
<accession>A0AAW3FI33</accession>
<feature type="compositionally biased region" description="Basic and acidic residues" evidence="1">
    <location>
        <begin position="146"/>
        <end position="172"/>
    </location>
</feature>
<reference evidence="3 4" key="1">
    <citation type="submission" date="2014-07" db="EMBL/GenBank/DDBJ databases">
        <authorList>
            <person name="McCorrison J."/>
            <person name="Sanka R."/>
            <person name="Torralba M."/>
            <person name="Gillis M."/>
            <person name="Haft D.H."/>
            <person name="Methe B."/>
            <person name="Sutton G."/>
            <person name="Nelson K.E."/>
        </authorList>
    </citation>
    <scope>NUCLEOTIDE SEQUENCE [LARGE SCALE GENOMIC DNA]</scope>
    <source>
        <strain evidence="3 4">DNF00424</strain>
    </source>
</reference>
<organism evidence="3 4">
    <name type="scientific">Prevotella histicola JCM 15637 = DNF00424</name>
    <dbReference type="NCBI Taxonomy" id="1236504"/>
    <lineage>
        <taxon>Bacteria</taxon>
        <taxon>Pseudomonadati</taxon>
        <taxon>Bacteroidota</taxon>
        <taxon>Bacteroidia</taxon>
        <taxon>Bacteroidales</taxon>
        <taxon>Prevotellaceae</taxon>
        <taxon>Prevotella</taxon>
    </lineage>
</organism>
<evidence type="ECO:0000256" key="1">
    <source>
        <dbReference type="SAM" id="MobiDB-lite"/>
    </source>
</evidence>
<name>A0AAW3FI33_9BACT</name>
<feature type="signal peptide" evidence="2">
    <location>
        <begin position="1"/>
        <end position="25"/>
    </location>
</feature>